<evidence type="ECO:0000313" key="2">
    <source>
        <dbReference type="EMBL" id="MBB6669513.1"/>
    </source>
</evidence>
<feature type="transmembrane region" description="Helical" evidence="1">
    <location>
        <begin position="21"/>
        <end position="40"/>
    </location>
</feature>
<name>A0A7X0RL58_9BACL</name>
<dbReference type="Proteomes" id="UP000547209">
    <property type="component" value="Unassembled WGS sequence"/>
</dbReference>
<keyword evidence="3" id="KW-1185">Reference proteome</keyword>
<dbReference type="AlphaFoldDB" id="A0A7X0RL58"/>
<keyword evidence="1" id="KW-0812">Transmembrane</keyword>
<evidence type="ECO:0000313" key="3">
    <source>
        <dbReference type="Proteomes" id="UP000547209"/>
    </source>
</evidence>
<feature type="transmembrane region" description="Helical" evidence="1">
    <location>
        <begin position="60"/>
        <end position="79"/>
    </location>
</feature>
<feature type="transmembrane region" description="Helical" evidence="1">
    <location>
        <begin position="100"/>
        <end position="123"/>
    </location>
</feature>
<dbReference type="RefSeq" id="WP_185140916.1">
    <property type="nucleotide sequence ID" value="NZ_JACJVP010000001.1"/>
</dbReference>
<evidence type="ECO:0000256" key="1">
    <source>
        <dbReference type="SAM" id="Phobius"/>
    </source>
</evidence>
<keyword evidence="1" id="KW-0472">Membrane</keyword>
<feature type="transmembrane region" description="Helical" evidence="1">
    <location>
        <begin position="159"/>
        <end position="177"/>
    </location>
</feature>
<proteinExistence type="predicted"/>
<gene>
    <name evidence="2" type="ORF">H7C19_02310</name>
</gene>
<comment type="caution">
    <text evidence="2">The sequence shown here is derived from an EMBL/GenBank/DDBJ whole genome shotgun (WGS) entry which is preliminary data.</text>
</comment>
<organism evidence="2 3">
    <name type="scientific">Cohnella nanjingensis</name>
    <dbReference type="NCBI Taxonomy" id="1387779"/>
    <lineage>
        <taxon>Bacteria</taxon>
        <taxon>Bacillati</taxon>
        <taxon>Bacillota</taxon>
        <taxon>Bacilli</taxon>
        <taxon>Bacillales</taxon>
        <taxon>Paenibacillaceae</taxon>
        <taxon>Cohnella</taxon>
    </lineage>
</organism>
<keyword evidence="1" id="KW-1133">Transmembrane helix</keyword>
<feature type="transmembrane region" description="Helical" evidence="1">
    <location>
        <begin position="189"/>
        <end position="208"/>
    </location>
</feature>
<reference evidence="2 3" key="1">
    <citation type="submission" date="2020-08" db="EMBL/GenBank/DDBJ databases">
        <title>Cohnella phylogeny.</title>
        <authorList>
            <person name="Dunlap C."/>
        </authorList>
    </citation>
    <scope>NUCLEOTIDE SEQUENCE [LARGE SCALE GENOMIC DNA]</scope>
    <source>
        <strain evidence="2 3">DSM 28246</strain>
    </source>
</reference>
<accession>A0A7X0RL58</accession>
<sequence>MKLNKRLDAIIRYTGSTVWPAYAGCAWAILYAVLVRFYQAAGGTIGLPGEFVNPHAFAKASFAAGVLIMICGFILVALVKPWSRVVPEWMPAVGGRKVPWFVLTIPLLLCTAFALAHGMSGIITKSLHLAGFITMEFDSWIDLDVRSLALWDLGFYEPWFVIMGILSSLTGVHYAQACGVSPVVLRRTILVFLATVVLATALFVFEIIREFAVS</sequence>
<dbReference type="EMBL" id="JACJVP010000001">
    <property type="protein sequence ID" value="MBB6669513.1"/>
    <property type="molecule type" value="Genomic_DNA"/>
</dbReference>
<protein>
    <submittedName>
        <fullName evidence="2">DUF3995 domain-containing protein</fullName>
    </submittedName>
</protein>